<dbReference type="OrthoDB" id="1117715at2"/>
<dbReference type="NCBIfam" id="NF038262">
    <property type="entry name" value="SiaB_fam_kinase"/>
    <property type="match status" value="1"/>
</dbReference>
<dbReference type="Pfam" id="PF19788">
    <property type="entry name" value="DUF6272"/>
    <property type="match status" value="1"/>
</dbReference>
<dbReference type="Proteomes" id="UP000236454">
    <property type="component" value="Unassembled WGS sequence"/>
</dbReference>
<organism evidence="1 2">
    <name type="scientific">Lishizhenia tianjinensis</name>
    <dbReference type="NCBI Taxonomy" id="477690"/>
    <lineage>
        <taxon>Bacteria</taxon>
        <taxon>Pseudomonadati</taxon>
        <taxon>Bacteroidota</taxon>
        <taxon>Flavobacteriia</taxon>
        <taxon>Flavobacteriales</taxon>
        <taxon>Crocinitomicaceae</taxon>
        <taxon>Lishizhenia</taxon>
    </lineage>
</organism>
<evidence type="ECO:0000313" key="2">
    <source>
        <dbReference type="Proteomes" id="UP000236454"/>
    </source>
</evidence>
<dbReference type="EMBL" id="FPAS01000001">
    <property type="protein sequence ID" value="SFT52176.1"/>
    <property type="molecule type" value="Genomic_DNA"/>
</dbReference>
<dbReference type="STRING" id="477690.SAMN05216474_1058"/>
<name>A0A1I6YNV5_9FLAO</name>
<reference evidence="1 2" key="1">
    <citation type="submission" date="2016-10" db="EMBL/GenBank/DDBJ databases">
        <authorList>
            <person name="de Groot N.N."/>
        </authorList>
    </citation>
    <scope>NUCLEOTIDE SEQUENCE [LARGE SCALE GENOMIC DNA]</scope>
    <source>
        <strain evidence="1 2">CGMCC 1.7005</strain>
    </source>
</reference>
<protein>
    <recommendedName>
        <fullName evidence="3">Histidine kinase-, DNA gyrase B-, and HSP90-like ATPase</fullName>
    </recommendedName>
</protein>
<keyword evidence="2" id="KW-1185">Reference proteome</keyword>
<dbReference type="InterPro" id="IPR046239">
    <property type="entry name" value="DUF6272"/>
</dbReference>
<accession>A0A1I6YNV5</accession>
<proteinExistence type="predicted"/>
<sequence length="192" mass="21921">MSKVTEKTAVKLQNYFEDTEELFQREDYNVLVAYAGQFSKDIVNSIPESVEQKLHEKKQKKNIIKRVFSILIEGLQNIRKHSDFVDDDESLGYVFIANNQKEVCMQFANLVNDESIEIIDGKLTELKAMSDVEIKNHYIEILNNGFMSELGGAGLGLITMVLKSSDYVKYAFEELEDGVHLFSVKIKVLLEA</sequence>
<evidence type="ECO:0000313" key="1">
    <source>
        <dbReference type="EMBL" id="SFT52176.1"/>
    </source>
</evidence>
<gene>
    <name evidence="1" type="ORF">SAMN05216474_1058</name>
</gene>
<evidence type="ECO:0008006" key="3">
    <source>
        <dbReference type="Google" id="ProtNLM"/>
    </source>
</evidence>
<dbReference type="RefSeq" id="WP_090247197.1">
    <property type="nucleotide sequence ID" value="NZ_FPAS01000001.1"/>
</dbReference>
<dbReference type="AlphaFoldDB" id="A0A1I6YNV5"/>